<name>A0AAI9UXN7_9PEZI</name>
<proteinExistence type="predicted"/>
<dbReference type="EMBL" id="MLGG01000002">
    <property type="protein sequence ID" value="KAK1466747.1"/>
    <property type="molecule type" value="Genomic_DNA"/>
</dbReference>
<keyword evidence="1" id="KW-1133">Transmembrane helix</keyword>
<keyword evidence="1" id="KW-0472">Membrane</keyword>
<organism evidence="2 3">
    <name type="scientific">Colletotrichum melonis</name>
    <dbReference type="NCBI Taxonomy" id="1209925"/>
    <lineage>
        <taxon>Eukaryota</taxon>
        <taxon>Fungi</taxon>
        <taxon>Dikarya</taxon>
        <taxon>Ascomycota</taxon>
        <taxon>Pezizomycotina</taxon>
        <taxon>Sordariomycetes</taxon>
        <taxon>Hypocreomycetidae</taxon>
        <taxon>Glomerellales</taxon>
        <taxon>Glomerellaceae</taxon>
        <taxon>Colletotrichum</taxon>
        <taxon>Colletotrichum acutatum species complex</taxon>
    </lineage>
</organism>
<feature type="transmembrane region" description="Helical" evidence="1">
    <location>
        <begin position="280"/>
        <end position="297"/>
    </location>
</feature>
<accession>A0AAI9UXN7</accession>
<feature type="transmembrane region" description="Helical" evidence="1">
    <location>
        <begin position="216"/>
        <end position="233"/>
    </location>
</feature>
<sequence length="301" mass="33474">MNNSNPPISSDADAALLCAAGKVASLAAGNPQLWHHYQRISLLTITMNFILLSVSAFKLFNISWAEIGKKKKNIRQARRMLWALERLLVIDFVVSIGKACSILWIARQKCDVPNPYYNAYGYLESIDGFFLSLVHAGGLFLVGELGLLFWGQPGERQQVRSFWFVLSQGSHALGWMMALGVVGIQISISIMKQYHVLGLPGAGDVRIASQDLASDGMVKILLFFVGLLLCLPFQSVGGPWLWGNLLLTTATWTWRLARVFEKKGLGEITPHVTALIVDIFYARMPTVFLLAMFTLFLRPGR</sequence>
<keyword evidence="1" id="KW-0812">Transmembrane</keyword>
<comment type="caution">
    <text evidence="2">The sequence shown here is derived from an EMBL/GenBank/DDBJ whole genome shotgun (WGS) entry which is preliminary data.</text>
</comment>
<evidence type="ECO:0000256" key="1">
    <source>
        <dbReference type="SAM" id="Phobius"/>
    </source>
</evidence>
<gene>
    <name evidence="2" type="ORF">CMEL01_10740</name>
</gene>
<protein>
    <submittedName>
        <fullName evidence="2">Uncharacterized protein</fullName>
    </submittedName>
</protein>
<dbReference type="Proteomes" id="UP001239795">
    <property type="component" value="Unassembled WGS sequence"/>
</dbReference>
<keyword evidence="3" id="KW-1185">Reference proteome</keyword>
<feature type="transmembrane region" description="Helical" evidence="1">
    <location>
        <begin position="81"/>
        <end position="106"/>
    </location>
</feature>
<reference evidence="2 3" key="1">
    <citation type="submission" date="2016-10" db="EMBL/GenBank/DDBJ databases">
        <title>The genome sequence of Colletotrichum fioriniae PJ7.</title>
        <authorList>
            <person name="Baroncelli R."/>
        </authorList>
    </citation>
    <scope>NUCLEOTIDE SEQUENCE [LARGE SCALE GENOMIC DNA]</scope>
    <source>
        <strain evidence="2">Col 31</strain>
    </source>
</reference>
<feature type="transmembrane region" description="Helical" evidence="1">
    <location>
        <begin position="126"/>
        <end position="151"/>
    </location>
</feature>
<evidence type="ECO:0000313" key="3">
    <source>
        <dbReference type="Proteomes" id="UP001239795"/>
    </source>
</evidence>
<dbReference type="AlphaFoldDB" id="A0AAI9UXN7"/>
<evidence type="ECO:0000313" key="2">
    <source>
        <dbReference type="EMBL" id="KAK1466747.1"/>
    </source>
</evidence>
<feature type="transmembrane region" description="Helical" evidence="1">
    <location>
        <begin position="40"/>
        <end position="60"/>
    </location>
</feature>